<keyword evidence="1" id="KW-1133">Transmembrane helix</keyword>
<feature type="transmembrane region" description="Helical" evidence="1">
    <location>
        <begin position="159"/>
        <end position="181"/>
    </location>
</feature>
<feature type="transmembrane region" description="Helical" evidence="1">
    <location>
        <begin position="116"/>
        <end position="138"/>
    </location>
</feature>
<reference evidence="2 3" key="1">
    <citation type="submission" date="2018-08" db="EMBL/GenBank/DDBJ databases">
        <title>Bacillus chawlae sp. nov., Bacillus glennii sp. nov., and Bacillus saganii sp. nov. Isolated from the Vehicle Assembly Building at Kennedy Space Center where the Viking Spacecraft were Assembled.</title>
        <authorList>
            <person name="Seuylemezian A."/>
            <person name="Vaishampayan P."/>
        </authorList>
    </citation>
    <scope>NUCLEOTIDE SEQUENCE [LARGE SCALE GENOMIC DNA]</scope>
    <source>
        <strain evidence="2 3">V47-23a</strain>
    </source>
</reference>
<evidence type="ECO:0000313" key="2">
    <source>
        <dbReference type="EMBL" id="RFU67400.1"/>
    </source>
</evidence>
<proteinExistence type="predicted"/>
<dbReference type="OrthoDB" id="2455856at2"/>
<feature type="transmembrane region" description="Helical" evidence="1">
    <location>
        <begin position="76"/>
        <end position="104"/>
    </location>
</feature>
<protein>
    <recommendedName>
        <fullName evidence="4">Yip1 domain-containing protein</fullName>
    </recommendedName>
</protein>
<evidence type="ECO:0008006" key="4">
    <source>
        <dbReference type="Google" id="ProtNLM"/>
    </source>
</evidence>
<dbReference type="AlphaFoldDB" id="A0A372LLC5"/>
<feature type="transmembrane region" description="Helical" evidence="1">
    <location>
        <begin position="34"/>
        <end position="55"/>
    </location>
</feature>
<dbReference type="Proteomes" id="UP000264541">
    <property type="component" value="Unassembled WGS sequence"/>
</dbReference>
<keyword evidence="1" id="KW-0472">Membrane</keyword>
<organism evidence="2 3">
    <name type="scientific">Peribacillus saganii</name>
    <dbReference type="NCBI Taxonomy" id="2303992"/>
    <lineage>
        <taxon>Bacteria</taxon>
        <taxon>Bacillati</taxon>
        <taxon>Bacillota</taxon>
        <taxon>Bacilli</taxon>
        <taxon>Bacillales</taxon>
        <taxon>Bacillaceae</taxon>
        <taxon>Peribacillus</taxon>
    </lineage>
</organism>
<dbReference type="EMBL" id="QVTE01000044">
    <property type="protein sequence ID" value="RFU67400.1"/>
    <property type="molecule type" value="Genomic_DNA"/>
</dbReference>
<dbReference type="RefSeq" id="WP_117327565.1">
    <property type="nucleotide sequence ID" value="NZ_QVTE01000044.1"/>
</dbReference>
<keyword evidence="1" id="KW-0812">Transmembrane</keyword>
<feature type="transmembrane region" description="Helical" evidence="1">
    <location>
        <begin position="193"/>
        <end position="214"/>
    </location>
</feature>
<evidence type="ECO:0000313" key="3">
    <source>
        <dbReference type="Proteomes" id="UP000264541"/>
    </source>
</evidence>
<evidence type="ECO:0000256" key="1">
    <source>
        <dbReference type="SAM" id="Phobius"/>
    </source>
</evidence>
<name>A0A372LLC5_9BACI</name>
<keyword evidence="3" id="KW-1185">Reference proteome</keyword>
<gene>
    <name evidence="2" type="ORF">D0469_15130</name>
</gene>
<comment type="caution">
    <text evidence="2">The sequence shown here is derived from an EMBL/GenBank/DDBJ whole genome shotgun (WGS) entry which is preliminary data.</text>
</comment>
<accession>A0A372LLC5</accession>
<sequence>MIYQVQLLKGLFHPALIRYQLKQAESVKGFLPKVIFLFIISILLFAVSGLFGIGSETISKEVEALSAAELESKKQLFILGRLFAGILFAALFLFLSAMFFWLAADISYIKLVSVQMIVLCIGLFEKALLIPISVAMDINKDASPFALGVIGQHFTSNGYLIHFLGEISIFQVLMIALQYYFITNLSNKNKYLILGTVVVFYLLVWLVSAFLTYINISVIV</sequence>